<name>A0A0A6ZL00_9HYME</name>
<proteinExistence type="predicted"/>
<gene>
    <name evidence="2" type="primary">ND6</name>
</gene>
<feature type="transmembrane region" description="Helical" evidence="1">
    <location>
        <begin position="99"/>
        <end position="116"/>
    </location>
</feature>
<keyword evidence="1" id="KW-0472">Membrane</keyword>
<dbReference type="EMBL" id="KF385871">
    <property type="protein sequence ID" value="AHA52510.1"/>
    <property type="molecule type" value="Genomic_DNA"/>
</dbReference>
<evidence type="ECO:0000313" key="2">
    <source>
        <dbReference type="EMBL" id="AHA52510.1"/>
    </source>
</evidence>
<keyword evidence="1" id="KW-0812">Transmembrane</keyword>
<sequence length="191" mass="23455">MENFIFMKIFLAVDFMLIFIMILPSNLYYFHPLTLGLILVFYVMVIAFKMNFMLNSYWYSYILFLVMIGGLLILFLYFTSLTNNELFFFQIKFNLYQSLKFMFILILFYFFLKFYWMNYIYQMNYYELVVLSDLKNFDLMILFKNLMMDYFLSLNIYMIIYLFFMMVSVVVICGKVGSPLRQLKDVYEWSF</sequence>
<accession>A0A0A6ZL00</accession>
<feature type="transmembrane region" description="Helical" evidence="1">
    <location>
        <begin position="58"/>
        <end position="78"/>
    </location>
</feature>
<feature type="transmembrane region" description="Helical" evidence="1">
    <location>
        <begin position="30"/>
        <end position="52"/>
    </location>
</feature>
<organism evidence="2">
    <name type="scientific">Euurobracon breviterebrae</name>
    <dbReference type="NCBI Taxonomy" id="1421601"/>
    <lineage>
        <taxon>Eukaryota</taxon>
        <taxon>Metazoa</taxon>
        <taxon>Ecdysozoa</taxon>
        <taxon>Arthropoda</taxon>
        <taxon>Hexapoda</taxon>
        <taxon>Insecta</taxon>
        <taxon>Pterygota</taxon>
        <taxon>Neoptera</taxon>
        <taxon>Endopterygota</taxon>
        <taxon>Hymenoptera</taxon>
        <taxon>Apocrita</taxon>
        <taxon>Ichneumonoidea</taxon>
        <taxon>Braconidae</taxon>
        <taxon>Braconinae</taxon>
        <taxon>Euurobracon</taxon>
    </lineage>
</organism>
<feature type="transmembrane region" description="Helical" evidence="1">
    <location>
        <begin position="6"/>
        <end position="23"/>
    </location>
</feature>
<evidence type="ECO:0000256" key="1">
    <source>
        <dbReference type="SAM" id="Phobius"/>
    </source>
</evidence>
<dbReference type="AlphaFoldDB" id="A0A0A6ZL00"/>
<reference evidence="2" key="1">
    <citation type="submission" date="2013-07" db="EMBL/GenBank/DDBJ databases">
        <title>The comparative mitochondrial genomes from Braconidae subfamilies and the phylogeny of the Hymenoptera.</title>
        <authorList>
            <person name="Li Q."/>
            <person name="Wei S.J."/>
            <person name="Chen X.X."/>
        </authorList>
    </citation>
    <scope>NUCLEOTIDE SEQUENCE</scope>
</reference>
<geneLocation type="mitochondrion" evidence="2"/>
<keyword evidence="1" id="KW-1133">Transmembrane helix</keyword>
<feature type="transmembrane region" description="Helical" evidence="1">
    <location>
        <begin position="150"/>
        <end position="174"/>
    </location>
</feature>
<keyword evidence="2" id="KW-0496">Mitochondrion</keyword>
<protein>
    <submittedName>
        <fullName evidence="2">NADH dehydrogenase subunit 6</fullName>
    </submittedName>
</protein>